<evidence type="ECO:0000256" key="2">
    <source>
        <dbReference type="ARBA" id="ARBA00004752"/>
    </source>
</evidence>
<dbReference type="GO" id="GO:0008360">
    <property type="term" value="P:regulation of cell shape"/>
    <property type="evidence" value="ECO:0007669"/>
    <property type="project" value="UniProtKB-KW"/>
</dbReference>
<dbReference type="Pfam" id="PF01098">
    <property type="entry name" value="FTSW_RODA_SPOVE"/>
    <property type="match status" value="1"/>
</dbReference>
<dbReference type="UniPathway" id="UPA00219"/>
<organism evidence="17 18">
    <name type="scientific">Candidatus Competibacter denitrificans Run_A_D11</name>
    <dbReference type="NCBI Taxonomy" id="1400863"/>
    <lineage>
        <taxon>Bacteria</taxon>
        <taxon>Pseudomonadati</taxon>
        <taxon>Pseudomonadota</taxon>
        <taxon>Gammaproteobacteria</taxon>
        <taxon>Candidatus Competibacteraceae</taxon>
        <taxon>Candidatus Competibacter</taxon>
    </lineage>
</organism>
<keyword evidence="18" id="KW-1185">Reference proteome</keyword>
<keyword evidence="10 16" id="KW-1133">Transmembrane helix</keyword>
<feature type="transmembrane region" description="Helical" evidence="16">
    <location>
        <begin position="124"/>
        <end position="149"/>
    </location>
</feature>
<evidence type="ECO:0000313" key="18">
    <source>
        <dbReference type="Proteomes" id="UP000035760"/>
    </source>
</evidence>
<comment type="subcellular location">
    <subcellularLocation>
        <location evidence="16">Cell inner membrane</location>
        <topology evidence="16">Multi-pass membrane protein</topology>
    </subcellularLocation>
    <subcellularLocation>
        <location evidence="1">Cell membrane</location>
        <topology evidence="1">Multi-pass membrane protein</topology>
    </subcellularLocation>
    <text evidence="16">Localizes to the division septum.</text>
</comment>
<evidence type="ECO:0000256" key="11">
    <source>
        <dbReference type="ARBA" id="ARBA00023136"/>
    </source>
</evidence>
<dbReference type="HAMAP" id="MF_00913">
    <property type="entry name" value="PGT_FtsW_proteobact"/>
    <property type="match status" value="1"/>
</dbReference>
<evidence type="ECO:0000256" key="15">
    <source>
        <dbReference type="ARBA" id="ARBA00049902"/>
    </source>
</evidence>
<feature type="transmembrane region" description="Helical" evidence="16">
    <location>
        <begin position="330"/>
        <end position="350"/>
    </location>
</feature>
<dbReference type="EMBL" id="CBTJ020000020">
    <property type="protein sequence ID" value="CDI01372.1"/>
    <property type="molecule type" value="Genomic_DNA"/>
</dbReference>
<evidence type="ECO:0000256" key="4">
    <source>
        <dbReference type="ARBA" id="ARBA00022618"/>
    </source>
</evidence>
<dbReference type="OrthoDB" id="9768187at2"/>
<evidence type="ECO:0000256" key="9">
    <source>
        <dbReference type="ARBA" id="ARBA00022984"/>
    </source>
</evidence>
<feature type="transmembrane region" description="Helical" evidence="16">
    <location>
        <begin position="169"/>
        <end position="188"/>
    </location>
</feature>
<dbReference type="RefSeq" id="WP_082161057.1">
    <property type="nucleotide sequence ID" value="NZ_CBTJ020000020.1"/>
</dbReference>
<evidence type="ECO:0000256" key="13">
    <source>
        <dbReference type="ARBA" id="ARBA00023316"/>
    </source>
</evidence>
<dbReference type="STRING" id="1400863.BN873_150160"/>
<dbReference type="EC" id="2.4.99.28" evidence="16"/>
<reference evidence="17" key="2">
    <citation type="submission" date="2014-03" db="EMBL/GenBank/DDBJ databases">
        <title>Candidatus Competibacter-lineage genomes retrieved from metagenomes reveal functional metabolic diversity.</title>
        <authorList>
            <person name="McIlroy S.J."/>
            <person name="Albertsen M."/>
            <person name="Andresen E.K."/>
            <person name="Saunders A.M."/>
            <person name="Kristiansen R."/>
            <person name="Stokholm-Bjerregaard M."/>
            <person name="Nielsen K.L."/>
            <person name="Nielsen P.H."/>
        </authorList>
    </citation>
    <scope>NUCLEOTIDE SEQUENCE</scope>
    <source>
        <strain evidence="17">Run_A_D11</strain>
    </source>
</reference>
<dbReference type="GO" id="GO:0071555">
    <property type="term" value="P:cell wall organization"/>
    <property type="evidence" value="ECO:0007669"/>
    <property type="project" value="UniProtKB-KW"/>
</dbReference>
<keyword evidence="4 16" id="KW-0132">Cell division</keyword>
<evidence type="ECO:0000256" key="12">
    <source>
        <dbReference type="ARBA" id="ARBA00023306"/>
    </source>
</evidence>
<protein>
    <recommendedName>
        <fullName evidence="16">Probable peptidoglycan glycosyltransferase FtsW</fullName>
        <shortName evidence="16">PGT</shortName>
        <ecNumber evidence="16">2.4.99.28</ecNumber>
    </recommendedName>
    <alternativeName>
        <fullName evidence="16">Cell division protein FtsW</fullName>
    </alternativeName>
    <alternativeName>
        <fullName evidence="16">Cell wall polymerase</fullName>
    </alternativeName>
    <alternativeName>
        <fullName evidence="16">Peptidoglycan polymerase</fullName>
        <shortName evidence="16">PG polymerase</shortName>
    </alternativeName>
</protein>
<dbReference type="GO" id="GO:0015648">
    <property type="term" value="F:lipid-linked peptidoglycan transporter activity"/>
    <property type="evidence" value="ECO:0007669"/>
    <property type="project" value="TreeGrafter"/>
</dbReference>
<accession>W6M1R7</accession>
<evidence type="ECO:0000256" key="3">
    <source>
        <dbReference type="ARBA" id="ARBA00022475"/>
    </source>
</evidence>
<evidence type="ECO:0000256" key="10">
    <source>
        <dbReference type="ARBA" id="ARBA00022989"/>
    </source>
</evidence>
<keyword evidence="16" id="KW-0997">Cell inner membrane</keyword>
<dbReference type="PROSITE" id="PS00428">
    <property type="entry name" value="FTSW_RODA_SPOVE"/>
    <property type="match status" value="1"/>
</dbReference>
<feature type="transmembrane region" description="Helical" evidence="16">
    <location>
        <begin position="218"/>
        <end position="236"/>
    </location>
</feature>
<reference evidence="17" key="1">
    <citation type="submission" date="2013-07" db="EMBL/GenBank/DDBJ databases">
        <authorList>
            <person name="McIlroy S."/>
        </authorList>
    </citation>
    <scope>NUCLEOTIDE SEQUENCE [LARGE SCALE GENOMIC DNA]</scope>
    <source>
        <strain evidence="17">Run_A_D11</strain>
    </source>
</reference>
<feature type="transmembrane region" description="Helical" evidence="16">
    <location>
        <begin position="31"/>
        <end position="54"/>
    </location>
</feature>
<comment type="catalytic activity">
    <reaction evidence="15 16">
        <text>[GlcNAc-(1-&gt;4)-Mur2Ac(oyl-L-Ala-gamma-D-Glu-L-Lys-D-Ala-D-Ala)](n)-di-trans,octa-cis-undecaprenyl diphosphate + beta-D-GlcNAc-(1-&gt;4)-Mur2Ac(oyl-L-Ala-gamma-D-Glu-L-Lys-D-Ala-D-Ala)-di-trans,octa-cis-undecaprenyl diphosphate = [GlcNAc-(1-&gt;4)-Mur2Ac(oyl-L-Ala-gamma-D-Glu-L-Lys-D-Ala-D-Ala)](n+1)-di-trans,octa-cis-undecaprenyl diphosphate + di-trans,octa-cis-undecaprenyl diphosphate + H(+)</text>
        <dbReference type="Rhea" id="RHEA:23708"/>
        <dbReference type="Rhea" id="RHEA-COMP:9602"/>
        <dbReference type="Rhea" id="RHEA-COMP:9603"/>
        <dbReference type="ChEBI" id="CHEBI:15378"/>
        <dbReference type="ChEBI" id="CHEBI:58405"/>
        <dbReference type="ChEBI" id="CHEBI:60033"/>
        <dbReference type="ChEBI" id="CHEBI:78435"/>
        <dbReference type="EC" id="2.4.99.28"/>
    </reaction>
</comment>
<gene>
    <name evidence="16 17" type="primary">ftsW</name>
    <name evidence="17" type="ORF">BN873_150160</name>
</gene>
<sequence>MLNPTLGAYGTQSRLPRAGEGRSALPFPDPWILVATVLLLAFGLLMVASASIPIGADPKSGHGQPFYFLIRQGAFVLIGLLAAGMVFQIPVLRWRQAGILLLLAAIGLLGLVLVPGIGKEVNGSIRWIGAGPINVQVSEIAKLFTLVYLADYLKRHGNELQTNHFKTSAIALARPMGVLAILAVLLLMEPDFGSVVVLLIAALGMVFLAGVNLWQFGALQVGTAAVMAVLIFSSPYRRNRVLSFLSPWDDPLDKGYQLVQSLIAIGRGELLGVGLGESVQKLFYLPEAHTDFLFAVLAEELGLVGILIVVGLFMTLVWRSFEIGRRSERLGMNFSAYLAYGIGLWFGIQALFNMGVNMGVLPTKGLTLPLMSYGGSSVVVMCVALALLLRIDVETRAGGVHGE</sequence>
<feature type="transmembrane region" description="Helical" evidence="16">
    <location>
        <begin position="66"/>
        <end position="87"/>
    </location>
</feature>
<dbReference type="PANTHER" id="PTHR30474">
    <property type="entry name" value="CELL CYCLE PROTEIN"/>
    <property type="match status" value="1"/>
</dbReference>
<comment type="similarity">
    <text evidence="14 16">Belongs to the SEDS family. FtsW subfamily.</text>
</comment>
<evidence type="ECO:0000256" key="6">
    <source>
        <dbReference type="ARBA" id="ARBA00022679"/>
    </source>
</evidence>
<dbReference type="GO" id="GO:0005886">
    <property type="term" value="C:plasma membrane"/>
    <property type="evidence" value="ECO:0007669"/>
    <property type="project" value="UniProtKB-SubCell"/>
</dbReference>
<feature type="transmembrane region" description="Helical" evidence="16">
    <location>
        <begin position="194"/>
        <end position="211"/>
    </location>
</feature>
<keyword evidence="6 16" id="KW-0808">Transferase</keyword>
<comment type="function">
    <text evidence="16">Peptidoglycan polymerase that is essential for cell division.</text>
</comment>
<feature type="transmembrane region" description="Helical" evidence="16">
    <location>
        <begin position="292"/>
        <end position="318"/>
    </location>
</feature>
<evidence type="ECO:0000256" key="1">
    <source>
        <dbReference type="ARBA" id="ARBA00004651"/>
    </source>
</evidence>
<keyword evidence="12 16" id="KW-0131">Cell cycle</keyword>
<feature type="transmembrane region" description="Helical" evidence="16">
    <location>
        <begin position="370"/>
        <end position="389"/>
    </location>
</feature>
<dbReference type="InterPro" id="IPR013437">
    <property type="entry name" value="FtsW"/>
</dbReference>
<keyword evidence="13 16" id="KW-0961">Cell wall biogenesis/degradation</keyword>
<dbReference type="GO" id="GO:0043093">
    <property type="term" value="P:FtsZ-dependent cytokinesis"/>
    <property type="evidence" value="ECO:0007669"/>
    <property type="project" value="UniProtKB-UniRule"/>
</dbReference>
<proteinExistence type="inferred from homology"/>
<dbReference type="Proteomes" id="UP000035760">
    <property type="component" value="Unassembled WGS sequence"/>
</dbReference>
<keyword evidence="8 16" id="KW-0133">Cell shape</keyword>
<keyword evidence="5 16" id="KW-0328">Glycosyltransferase</keyword>
<evidence type="ECO:0000256" key="14">
    <source>
        <dbReference type="ARBA" id="ARBA00038053"/>
    </source>
</evidence>
<evidence type="ECO:0000313" key="17">
    <source>
        <dbReference type="EMBL" id="CDI01372.1"/>
    </source>
</evidence>
<evidence type="ECO:0000256" key="8">
    <source>
        <dbReference type="ARBA" id="ARBA00022960"/>
    </source>
</evidence>
<comment type="pathway">
    <text evidence="2 16">Cell wall biogenesis; peptidoglycan biosynthesis.</text>
</comment>
<keyword evidence="11 16" id="KW-0472">Membrane</keyword>
<dbReference type="GO" id="GO:0008955">
    <property type="term" value="F:peptidoglycan glycosyltransferase activity"/>
    <property type="evidence" value="ECO:0007669"/>
    <property type="project" value="UniProtKB-UniRule"/>
</dbReference>
<feature type="transmembrane region" description="Helical" evidence="16">
    <location>
        <begin position="99"/>
        <end position="118"/>
    </location>
</feature>
<dbReference type="AlphaFoldDB" id="W6M1R7"/>
<evidence type="ECO:0000256" key="16">
    <source>
        <dbReference type="HAMAP-Rule" id="MF_00913"/>
    </source>
</evidence>
<dbReference type="GO" id="GO:0032153">
    <property type="term" value="C:cell division site"/>
    <property type="evidence" value="ECO:0007669"/>
    <property type="project" value="UniProtKB-UniRule"/>
</dbReference>
<dbReference type="NCBIfam" id="TIGR02614">
    <property type="entry name" value="ftsW"/>
    <property type="match status" value="1"/>
</dbReference>
<keyword evidence="7 16" id="KW-0812">Transmembrane</keyword>
<dbReference type="GO" id="GO:0009252">
    <property type="term" value="P:peptidoglycan biosynthetic process"/>
    <property type="evidence" value="ECO:0007669"/>
    <property type="project" value="UniProtKB-UniRule"/>
</dbReference>
<dbReference type="InterPro" id="IPR018365">
    <property type="entry name" value="Cell_cycle_FtsW-rel_CS"/>
</dbReference>
<evidence type="ECO:0000256" key="5">
    <source>
        <dbReference type="ARBA" id="ARBA00022676"/>
    </source>
</evidence>
<evidence type="ECO:0000256" key="7">
    <source>
        <dbReference type="ARBA" id="ARBA00022692"/>
    </source>
</evidence>
<name>W6M1R7_9GAMM</name>
<dbReference type="InterPro" id="IPR001182">
    <property type="entry name" value="FtsW/RodA"/>
</dbReference>
<dbReference type="PANTHER" id="PTHR30474:SF2">
    <property type="entry name" value="PEPTIDOGLYCAN GLYCOSYLTRANSFERASE FTSW-RELATED"/>
    <property type="match status" value="1"/>
</dbReference>
<keyword evidence="9 16" id="KW-0573">Peptidoglycan synthesis</keyword>
<comment type="caution">
    <text evidence="17">The sequence shown here is derived from an EMBL/GenBank/DDBJ whole genome shotgun (WGS) entry which is preliminary data.</text>
</comment>
<keyword evidence="3 16" id="KW-1003">Cell membrane</keyword>